<sequence length="136" mass="15537">MKNDKTYQQYFLSVKELALHGKVEDAALIEYVIDGIRNLETNKVILYGATDIKDFRRKLEIYSAFITKVPNKSAQSGQSYGPHSTRKMTHVKRCYNCGELDHQSPTCPKAIECFKCNEFGHKSTKCTSKPKKTLKI</sequence>
<dbReference type="Proteomes" id="UP001314205">
    <property type="component" value="Unassembled WGS sequence"/>
</dbReference>
<keyword evidence="1" id="KW-0862">Zinc</keyword>
<accession>A0AAV1M1D7</accession>
<dbReference type="PROSITE" id="PS50158">
    <property type="entry name" value="ZF_CCHC"/>
    <property type="match status" value="2"/>
</dbReference>
<dbReference type="InterPro" id="IPR001878">
    <property type="entry name" value="Znf_CCHC"/>
</dbReference>
<dbReference type="SUPFAM" id="SSF57756">
    <property type="entry name" value="Retrovirus zinc finger-like domains"/>
    <property type="match status" value="1"/>
</dbReference>
<dbReference type="SMART" id="SM00343">
    <property type="entry name" value="ZnF_C2HC"/>
    <property type="match status" value="2"/>
</dbReference>
<name>A0AAV1M1D7_9NEOP</name>
<gene>
    <name evidence="3" type="ORF">PARMNEM_LOCUS19679</name>
</gene>
<dbReference type="GO" id="GO:0008270">
    <property type="term" value="F:zinc ion binding"/>
    <property type="evidence" value="ECO:0007669"/>
    <property type="project" value="UniProtKB-KW"/>
</dbReference>
<feature type="domain" description="CCHC-type" evidence="2">
    <location>
        <begin position="113"/>
        <end position="128"/>
    </location>
</feature>
<evidence type="ECO:0000259" key="2">
    <source>
        <dbReference type="PROSITE" id="PS50158"/>
    </source>
</evidence>
<evidence type="ECO:0000256" key="1">
    <source>
        <dbReference type="PROSITE-ProRule" id="PRU00047"/>
    </source>
</evidence>
<comment type="caution">
    <text evidence="3">The sequence shown here is derived from an EMBL/GenBank/DDBJ whole genome shotgun (WGS) entry which is preliminary data.</text>
</comment>
<feature type="domain" description="CCHC-type" evidence="2">
    <location>
        <begin position="93"/>
        <end position="109"/>
    </location>
</feature>
<evidence type="ECO:0000313" key="3">
    <source>
        <dbReference type="EMBL" id="CAK1600989.1"/>
    </source>
</evidence>
<evidence type="ECO:0000313" key="4">
    <source>
        <dbReference type="Proteomes" id="UP001314205"/>
    </source>
</evidence>
<dbReference type="InterPro" id="IPR036875">
    <property type="entry name" value="Znf_CCHC_sf"/>
</dbReference>
<keyword evidence="1" id="KW-0479">Metal-binding</keyword>
<proteinExistence type="predicted"/>
<keyword evidence="4" id="KW-1185">Reference proteome</keyword>
<dbReference type="EMBL" id="CAVLGL010000126">
    <property type="protein sequence ID" value="CAK1600989.1"/>
    <property type="molecule type" value="Genomic_DNA"/>
</dbReference>
<keyword evidence="1" id="KW-0863">Zinc-finger</keyword>
<protein>
    <recommendedName>
        <fullName evidence="2">CCHC-type domain-containing protein</fullName>
    </recommendedName>
</protein>
<dbReference type="GO" id="GO:0003676">
    <property type="term" value="F:nucleic acid binding"/>
    <property type="evidence" value="ECO:0007669"/>
    <property type="project" value="InterPro"/>
</dbReference>
<organism evidence="3 4">
    <name type="scientific">Parnassius mnemosyne</name>
    <name type="common">clouded apollo</name>
    <dbReference type="NCBI Taxonomy" id="213953"/>
    <lineage>
        <taxon>Eukaryota</taxon>
        <taxon>Metazoa</taxon>
        <taxon>Ecdysozoa</taxon>
        <taxon>Arthropoda</taxon>
        <taxon>Hexapoda</taxon>
        <taxon>Insecta</taxon>
        <taxon>Pterygota</taxon>
        <taxon>Neoptera</taxon>
        <taxon>Endopterygota</taxon>
        <taxon>Lepidoptera</taxon>
        <taxon>Glossata</taxon>
        <taxon>Ditrysia</taxon>
        <taxon>Papilionoidea</taxon>
        <taxon>Papilionidae</taxon>
        <taxon>Parnassiinae</taxon>
        <taxon>Parnassini</taxon>
        <taxon>Parnassius</taxon>
        <taxon>Driopa</taxon>
    </lineage>
</organism>
<reference evidence="3 4" key="1">
    <citation type="submission" date="2023-11" db="EMBL/GenBank/DDBJ databases">
        <authorList>
            <person name="Hedman E."/>
            <person name="Englund M."/>
            <person name="Stromberg M."/>
            <person name="Nyberg Akerstrom W."/>
            <person name="Nylinder S."/>
            <person name="Jareborg N."/>
            <person name="Kallberg Y."/>
            <person name="Kronander E."/>
        </authorList>
    </citation>
    <scope>NUCLEOTIDE SEQUENCE [LARGE SCALE GENOMIC DNA]</scope>
</reference>
<dbReference type="Gene3D" id="4.10.60.10">
    <property type="entry name" value="Zinc finger, CCHC-type"/>
    <property type="match status" value="1"/>
</dbReference>
<dbReference type="Pfam" id="PF00098">
    <property type="entry name" value="zf-CCHC"/>
    <property type="match status" value="2"/>
</dbReference>
<dbReference type="AlphaFoldDB" id="A0AAV1M1D7"/>